<sequence>MSKRGCQFSIRLRYLTTMAPPQLTLTPTEKLFRQCLLECRQEMQGVPGMKDLELRWTGGWVRDKLLGVQSHDIDVALSTMTGLQFGLAMQTYLRENGVKYEQEAKRQGLNSEVNRIHTIAANPEKSKHLETITIRMFGIDVDFVNLRKEVYTDESRNPQMEFGSAEEDALRRDATVNALFYNLDTQTVEDFTRQGLEDMDKKIIRTPLEPYQTFKDDPLRVLRLIRFACRLGYTIEADSKEAMKDKSIHEALRIKISRERVGTEIHKIMAGPDPYSGLKYIQDFALYAVVFADPGDAYSPDGEIALRAYDGLKRILDEKSTICLGLKPKQDQVLSWFLAAYVPWAESSVKAYNAAWEGIRATNAFRRILKESIDYRPDILKAVELVNINKASRADVGMTLRQSRETWRSHVLYSLLCDIAAGDFTQAVDRYQKFVAFVHEQKLEDAHTIVPILKGNEIKDALGGPKGGPWLKKAVDIIAQWQFNHPKATKEEAKEMIASKKTELGLG</sequence>
<dbReference type="GO" id="GO:0003723">
    <property type="term" value="F:RNA binding"/>
    <property type="evidence" value="ECO:0007669"/>
    <property type="project" value="UniProtKB-KW"/>
</dbReference>
<dbReference type="GO" id="GO:0052927">
    <property type="term" value="F:CC tRNA cytidylyltransferase activity"/>
    <property type="evidence" value="ECO:0007669"/>
    <property type="project" value="TreeGrafter"/>
</dbReference>
<evidence type="ECO:0000313" key="8">
    <source>
        <dbReference type="EMBL" id="KAK5539860.1"/>
    </source>
</evidence>
<organism evidence="8 9">
    <name type="scientific">Vermiconidia calcicola</name>
    <dbReference type="NCBI Taxonomy" id="1690605"/>
    <lineage>
        <taxon>Eukaryota</taxon>
        <taxon>Fungi</taxon>
        <taxon>Dikarya</taxon>
        <taxon>Ascomycota</taxon>
        <taxon>Pezizomycotina</taxon>
        <taxon>Dothideomycetes</taxon>
        <taxon>Dothideomycetidae</taxon>
        <taxon>Mycosphaerellales</taxon>
        <taxon>Extremaceae</taxon>
        <taxon>Vermiconidia</taxon>
    </lineage>
</organism>
<dbReference type="SUPFAM" id="SSF81301">
    <property type="entry name" value="Nucleotidyltransferase"/>
    <property type="match status" value="1"/>
</dbReference>
<dbReference type="InterPro" id="IPR002646">
    <property type="entry name" value="PolA_pol_head_dom"/>
</dbReference>
<evidence type="ECO:0000256" key="3">
    <source>
        <dbReference type="ARBA" id="ARBA00022741"/>
    </source>
</evidence>
<keyword evidence="2 5" id="KW-0808">Transferase</keyword>
<gene>
    <name evidence="8" type="primary">CCA1</name>
    <name evidence="8" type="ORF">LTR25_003565</name>
</gene>
<reference evidence="8 9" key="1">
    <citation type="submission" date="2023-06" db="EMBL/GenBank/DDBJ databases">
        <title>Black Yeasts Isolated from many extreme environments.</title>
        <authorList>
            <person name="Coleine C."/>
            <person name="Stajich J.E."/>
            <person name="Selbmann L."/>
        </authorList>
    </citation>
    <scope>NUCLEOTIDE SEQUENCE [LARGE SCALE GENOMIC DNA]</scope>
    <source>
        <strain evidence="8 9">CCFEE 5887</strain>
    </source>
</reference>
<dbReference type="GO" id="GO:0000166">
    <property type="term" value="F:nucleotide binding"/>
    <property type="evidence" value="ECO:0007669"/>
    <property type="project" value="UniProtKB-KW"/>
</dbReference>
<keyword evidence="8" id="KW-0548">Nucleotidyltransferase</keyword>
<dbReference type="EMBL" id="JAXLQG010000005">
    <property type="protein sequence ID" value="KAK5539860.1"/>
    <property type="molecule type" value="Genomic_DNA"/>
</dbReference>
<evidence type="ECO:0000259" key="6">
    <source>
        <dbReference type="Pfam" id="PF01743"/>
    </source>
</evidence>
<evidence type="ECO:0000313" key="9">
    <source>
        <dbReference type="Proteomes" id="UP001345827"/>
    </source>
</evidence>
<dbReference type="PANTHER" id="PTHR13734">
    <property type="entry name" value="TRNA-NUCLEOTIDYLTRANSFERASE"/>
    <property type="match status" value="1"/>
</dbReference>
<dbReference type="Pfam" id="PF12627">
    <property type="entry name" value="PolyA_pol_RNAbd"/>
    <property type="match status" value="1"/>
</dbReference>
<dbReference type="GO" id="GO:0005739">
    <property type="term" value="C:mitochondrion"/>
    <property type="evidence" value="ECO:0007669"/>
    <property type="project" value="UniProtKB-ARBA"/>
</dbReference>
<protein>
    <submittedName>
        <fullName evidence="8">CCA tRNA nucleotidyltransferase, mitochondrial</fullName>
        <ecNumber evidence="8">2.7.7.72</ecNumber>
    </submittedName>
</protein>
<dbReference type="Pfam" id="PF01743">
    <property type="entry name" value="PolyA_pol"/>
    <property type="match status" value="1"/>
</dbReference>
<comment type="similarity">
    <text evidence="1 5">Belongs to the tRNA nucleotidyltransferase/poly(A) polymerase family.</text>
</comment>
<proteinExistence type="inferred from homology"/>
<evidence type="ECO:0000256" key="2">
    <source>
        <dbReference type="ARBA" id="ARBA00022679"/>
    </source>
</evidence>
<dbReference type="GO" id="GO:0001680">
    <property type="term" value="P:tRNA 3'-terminal CCA addition"/>
    <property type="evidence" value="ECO:0007669"/>
    <property type="project" value="TreeGrafter"/>
</dbReference>
<feature type="domain" description="Poly A polymerase head" evidence="6">
    <location>
        <begin position="55"/>
        <end position="205"/>
    </location>
</feature>
<evidence type="ECO:0000256" key="5">
    <source>
        <dbReference type="RuleBase" id="RU003953"/>
    </source>
</evidence>
<feature type="domain" description="tRNA nucleotidyltransferase/poly(A) polymerase RNA and SrmB- binding" evidence="7">
    <location>
        <begin position="232"/>
        <end position="291"/>
    </location>
</feature>
<keyword evidence="3" id="KW-0547">Nucleotide-binding</keyword>
<dbReference type="AlphaFoldDB" id="A0AAV9QEN4"/>
<dbReference type="FunFam" id="3.30.460.10:FF:000019">
    <property type="entry name" value="tRNA nucleotidyltransferase cca2"/>
    <property type="match status" value="1"/>
</dbReference>
<keyword evidence="9" id="KW-1185">Reference proteome</keyword>
<dbReference type="InterPro" id="IPR032828">
    <property type="entry name" value="PolyA_RNA-bd"/>
</dbReference>
<dbReference type="EC" id="2.7.7.72" evidence="8"/>
<name>A0AAV9QEN4_9PEZI</name>
<keyword evidence="4 5" id="KW-0694">RNA-binding</keyword>
<dbReference type="GO" id="GO:0052929">
    <property type="term" value="F:ATP:3'-cytidine-cytidine-tRNA adenylyltransferase activity"/>
    <property type="evidence" value="ECO:0007669"/>
    <property type="project" value="TreeGrafter"/>
</dbReference>
<dbReference type="PANTHER" id="PTHR13734:SF5">
    <property type="entry name" value="CCA TRNA NUCLEOTIDYLTRANSFERASE, MITOCHONDRIAL"/>
    <property type="match status" value="1"/>
</dbReference>
<dbReference type="Proteomes" id="UP001345827">
    <property type="component" value="Unassembled WGS sequence"/>
</dbReference>
<evidence type="ECO:0000256" key="1">
    <source>
        <dbReference type="ARBA" id="ARBA00007265"/>
    </source>
</evidence>
<dbReference type="SUPFAM" id="SSF81891">
    <property type="entry name" value="Poly A polymerase C-terminal region-like"/>
    <property type="match status" value="1"/>
</dbReference>
<evidence type="ECO:0000256" key="4">
    <source>
        <dbReference type="ARBA" id="ARBA00022884"/>
    </source>
</evidence>
<accession>A0AAV9QEN4</accession>
<evidence type="ECO:0000259" key="7">
    <source>
        <dbReference type="Pfam" id="PF12627"/>
    </source>
</evidence>
<dbReference type="Gene3D" id="3.30.460.10">
    <property type="entry name" value="Beta Polymerase, domain 2"/>
    <property type="match status" value="1"/>
</dbReference>
<dbReference type="Gene3D" id="1.10.3090.10">
    <property type="entry name" value="cca-adding enzyme, domain 2"/>
    <property type="match status" value="1"/>
</dbReference>
<dbReference type="CDD" id="cd05398">
    <property type="entry name" value="NT_ClassII-CCAase"/>
    <property type="match status" value="1"/>
</dbReference>
<dbReference type="InterPro" id="IPR043519">
    <property type="entry name" value="NT_sf"/>
</dbReference>
<dbReference type="GO" id="GO:0004810">
    <property type="term" value="F:CCA tRNA nucleotidyltransferase activity"/>
    <property type="evidence" value="ECO:0007669"/>
    <property type="project" value="UniProtKB-EC"/>
</dbReference>
<comment type="caution">
    <text evidence="8">The sequence shown here is derived from an EMBL/GenBank/DDBJ whole genome shotgun (WGS) entry which is preliminary data.</text>
</comment>